<evidence type="ECO:0000256" key="1">
    <source>
        <dbReference type="ARBA" id="ARBA00022448"/>
    </source>
</evidence>
<comment type="function">
    <text evidence="7">Part of the ABC transporter complex PotABCD involved in spermidine/putrescine import. Responsible for energy coupling to the transport system.</text>
</comment>
<name>A0A926DTC2_9FIRM</name>
<dbReference type="SMART" id="SM00382">
    <property type="entry name" value="AAA"/>
    <property type="match status" value="1"/>
</dbReference>
<dbReference type="Gene3D" id="2.40.50.100">
    <property type="match status" value="1"/>
</dbReference>
<dbReference type="InterPro" id="IPR017871">
    <property type="entry name" value="ABC_transporter-like_CS"/>
</dbReference>
<dbReference type="InterPro" id="IPR050093">
    <property type="entry name" value="ABC_SmlMolc_Importer"/>
</dbReference>
<sequence length="368" mass="40745">MGDVILQLDGIAKRFDETDALRGISLDVERGEFITFLGPSGCGKTTMLRIISGLEHPDRGRVILQGQDVTDTEPNQRNVHTVFQNYALFPHMNVAANIGYSLKLQGVKKQEIRERVEAMLELVQLPGFAKRTPQKLSGGQRQRVAIARALIDNPDLLLLDEPLGALDLQLRRQMQTELKRLQKRLGITFLYITHDQEEAMNMSDRIVVMNEGTFEQIGTPAEIYERPATSFAAQFIGTANIFHGRVEQLQGDAAQILTDEQMILAERAEGLAPQEPVTVAVRGEKIRLHRQPQPGFTLAGVVREHHYSGGILRMIIGVPGSGGEQEVVASHQGMESAFQVGDAVYLDWEPAAGILVDRKGARRNGEKA</sequence>
<dbReference type="InterPro" id="IPR005893">
    <property type="entry name" value="PotA-like"/>
</dbReference>
<dbReference type="GO" id="GO:0005524">
    <property type="term" value="F:ATP binding"/>
    <property type="evidence" value="ECO:0007669"/>
    <property type="project" value="UniProtKB-KW"/>
</dbReference>
<comment type="caution">
    <text evidence="9">The sequence shown here is derived from an EMBL/GenBank/DDBJ whole genome shotgun (WGS) entry which is preliminary data.</text>
</comment>
<dbReference type="SUPFAM" id="SSF50331">
    <property type="entry name" value="MOP-like"/>
    <property type="match status" value="1"/>
</dbReference>
<keyword evidence="3 7" id="KW-0547">Nucleotide-binding</keyword>
<dbReference type="PANTHER" id="PTHR42781:SF4">
    <property type="entry name" value="SPERMIDINE_PUTRESCINE IMPORT ATP-BINDING PROTEIN POTA"/>
    <property type="match status" value="1"/>
</dbReference>
<keyword evidence="2 7" id="KW-1003">Cell membrane</keyword>
<dbReference type="SUPFAM" id="SSF52540">
    <property type="entry name" value="P-loop containing nucleoside triphosphate hydrolases"/>
    <property type="match status" value="1"/>
</dbReference>
<dbReference type="EMBL" id="JACRSQ010000008">
    <property type="protein sequence ID" value="MBC8543367.1"/>
    <property type="molecule type" value="Genomic_DNA"/>
</dbReference>
<comment type="subunit">
    <text evidence="7">The complex is composed of two ATP-binding proteins (PotA), two transmembrane proteins (PotB and PotC) and a solute-binding protein (PotD).</text>
</comment>
<dbReference type="GO" id="GO:0015417">
    <property type="term" value="F:ABC-type polyamine transporter activity"/>
    <property type="evidence" value="ECO:0007669"/>
    <property type="project" value="UniProtKB-EC"/>
</dbReference>
<keyword evidence="4 7" id="KW-0067">ATP-binding</keyword>
<evidence type="ECO:0000313" key="10">
    <source>
        <dbReference type="Proteomes" id="UP000657006"/>
    </source>
</evidence>
<gene>
    <name evidence="7" type="primary">potA</name>
    <name evidence="9" type="ORF">H8730_07400</name>
</gene>
<keyword evidence="6 7" id="KW-0472">Membrane</keyword>
<dbReference type="PROSITE" id="PS50893">
    <property type="entry name" value="ABC_TRANSPORTER_2"/>
    <property type="match status" value="1"/>
</dbReference>
<dbReference type="GO" id="GO:0016887">
    <property type="term" value="F:ATP hydrolysis activity"/>
    <property type="evidence" value="ECO:0007669"/>
    <property type="project" value="InterPro"/>
</dbReference>
<dbReference type="InterPro" id="IPR003439">
    <property type="entry name" value="ABC_transporter-like_ATP-bd"/>
</dbReference>
<dbReference type="PROSITE" id="PS00211">
    <property type="entry name" value="ABC_TRANSPORTER_1"/>
    <property type="match status" value="1"/>
</dbReference>
<dbReference type="InterPro" id="IPR013611">
    <property type="entry name" value="Transp-assoc_OB_typ2"/>
</dbReference>
<dbReference type="EC" id="7.6.2.11" evidence="7"/>
<dbReference type="GO" id="GO:0043190">
    <property type="term" value="C:ATP-binding cassette (ABC) transporter complex"/>
    <property type="evidence" value="ECO:0007669"/>
    <property type="project" value="InterPro"/>
</dbReference>
<dbReference type="FunFam" id="3.40.50.300:FF:000133">
    <property type="entry name" value="Spermidine/putrescine import ATP-binding protein PotA"/>
    <property type="match status" value="1"/>
</dbReference>
<dbReference type="Gene3D" id="3.40.50.300">
    <property type="entry name" value="P-loop containing nucleotide triphosphate hydrolases"/>
    <property type="match status" value="1"/>
</dbReference>
<organism evidence="9 10">
    <name type="scientific">Bianquea renquensis</name>
    <dbReference type="NCBI Taxonomy" id="2763661"/>
    <lineage>
        <taxon>Bacteria</taxon>
        <taxon>Bacillati</taxon>
        <taxon>Bacillota</taxon>
        <taxon>Clostridia</taxon>
        <taxon>Eubacteriales</taxon>
        <taxon>Bianqueaceae</taxon>
        <taxon>Bianquea</taxon>
    </lineage>
</organism>
<evidence type="ECO:0000313" key="9">
    <source>
        <dbReference type="EMBL" id="MBC8543367.1"/>
    </source>
</evidence>
<evidence type="ECO:0000256" key="5">
    <source>
        <dbReference type="ARBA" id="ARBA00022967"/>
    </source>
</evidence>
<dbReference type="AlphaFoldDB" id="A0A926DTC2"/>
<dbReference type="Proteomes" id="UP000657006">
    <property type="component" value="Unassembled WGS sequence"/>
</dbReference>
<accession>A0A926DTC2</accession>
<dbReference type="InterPro" id="IPR027417">
    <property type="entry name" value="P-loop_NTPase"/>
</dbReference>
<reference evidence="9" key="1">
    <citation type="submission" date="2020-08" db="EMBL/GenBank/DDBJ databases">
        <title>Genome public.</title>
        <authorList>
            <person name="Liu C."/>
            <person name="Sun Q."/>
        </authorList>
    </citation>
    <scope>NUCLEOTIDE SEQUENCE</scope>
    <source>
        <strain evidence="9">NSJ-32</strain>
    </source>
</reference>
<evidence type="ECO:0000259" key="8">
    <source>
        <dbReference type="PROSITE" id="PS50893"/>
    </source>
</evidence>
<comment type="similarity">
    <text evidence="7">Belongs to the ABC transporter superfamily. Spermidine/putrescine importer (TC 3.A.1.11.1) family.</text>
</comment>
<evidence type="ECO:0000256" key="7">
    <source>
        <dbReference type="RuleBase" id="RU364083"/>
    </source>
</evidence>
<protein>
    <recommendedName>
        <fullName evidence="7">Spermidine/putrescine import ATP-binding protein PotA</fullName>
        <ecNumber evidence="7">7.6.2.11</ecNumber>
    </recommendedName>
</protein>
<comment type="catalytic activity">
    <reaction evidence="7">
        <text>ATP + H2O + polyamine-[polyamine-binding protein]Side 1 = ADP + phosphate + polyamineSide 2 + [polyamine-binding protein]Side 1.</text>
        <dbReference type="EC" id="7.6.2.11"/>
    </reaction>
</comment>
<keyword evidence="10" id="KW-1185">Reference proteome</keyword>
<dbReference type="Pfam" id="PF08402">
    <property type="entry name" value="TOBE_2"/>
    <property type="match status" value="1"/>
</dbReference>
<keyword evidence="5 7" id="KW-1278">Translocase</keyword>
<dbReference type="PANTHER" id="PTHR42781">
    <property type="entry name" value="SPERMIDINE/PUTRESCINE IMPORT ATP-BINDING PROTEIN POTA"/>
    <property type="match status" value="1"/>
</dbReference>
<evidence type="ECO:0000256" key="3">
    <source>
        <dbReference type="ARBA" id="ARBA00022741"/>
    </source>
</evidence>
<dbReference type="InterPro" id="IPR008995">
    <property type="entry name" value="Mo/tungstate-bd_C_term_dom"/>
</dbReference>
<evidence type="ECO:0000256" key="2">
    <source>
        <dbReference type="ARBA" id="ARBA00022475"/>
    </source>
</evidence>
<proteinExistence type="inferred from homology"/>
<evidence type="ECO:0000256" key="6">
    <source>
        <dbReference type="ARBA" id="ARBA00023136"/>
    </source>
</evidence>
<feature type="domain" description="ABC transporter" evidence="8">
    <location>
        <begin position="6"/>
        <end position="236"/>
    </location>
</feature>
<dbReference type="InterPro" id="IPR003593">
    <property type="entry name" value="AAA+_ATPase"/>
</dbReference>
<dbReference type="NCBIfam" id="TIGR01187">
    <property type="entry name" value="potA"/>
    <property type="match status" value="1"/>
</dbReference>
<evidence type="ECO:0000256" key="4">
    <source>
        <dbReference type="ARBA" id="ARBA00022840"/>
    </source>
</evidence>
<dbReference type="RefSeq" id="WP_177715983.1">
    <property type="nucleotide sequence ID" value="NZ_JACRSQ010000008.1"/>
</dbReference>
<dbReference type="Pfam" id="PF00005">
    <property type="entry name" value="ABC_tran"/>
    <property type="match status" value="1"/>
</dbReference>
<keyword evidence="1 7" id="KW-0813">Transport</keyword>